<proteinExistence type="predicted"/>
<keyword evidence="2" id="KW-1185">Reference proteome</keyword>
<protein>
    <submittedName>
        <fullName evidence="1">Uncharacterized protein</fullName>
    </submittedName>
</protein>
<dbReference type="AlphaFoldDB" id="A0AA88JE87"/>
<name>A0AA88JE87_FICCA</name>
<accession>A0AA88JE87</accession>
<comment type="caution">
    <text evidence="1">The sequence shown here is derived from an EMBL/GenBank/DDBJ whole genome shotgun (WGS) entry which is preliminary data.</text>
</comment>
<reference evidence="1" key="1">
    <citation type="submission" date="2023-07" db="EMBL/GenBank/DDBJ databases">
        <title>draft genome sequence of fig (Ficus carica).</title>
        <authorList>
            <person name="Takahashi T."/>
            <person name="Nishimura K."/>
        </authorList>
    </citation>
    <scope>NUCLEOTIDE SEQUENCE</scope>
</reference>
<evidence type="ECO:0000313" key="1">
    <source>
        <dbReference type="EMBL" id="GMN70550.1"/>
    </source>
</evidence>
<organism evidence="1 2">
    <name type="scientific">Ficus carica</name>
    <name type="common">Common fig</name>
    <dbReference type="NCBI Taxonomy" id="3494"/>
    <lineage>
        <taxon>Eukaryota</taxon>
        <taxon>Viridiplantae</taxon>
        <taxon>Streptophyta</taxon>
        <taxon>Embryophyta</taxon>
        <taxon>Tracheophyta</taxon>
        <taxon>Spermatophyta</taxon>
        <taxon>Magnoliopsida</taxon>
        <taxon>eudicotyledons</taxon>
        <taxon>Gunneridae</taxon>
        <taxon>Pentapetalae</taxon>
        <taxon>rosids</taxon>
        <taxon>fabids</taxon>
        <taxon>Rosales</taxon>
        <taxon>Moraceae</taxon>
        <taxon>Ficeae</taxon>
        <taxon>Ficus</taxon>
    </lineage>
</organism>
<dbReference type="EMBL" id="BTGU01001177">
    <property type="protein sequence ID" value="GMN70550.1"/>
    <property type="molecule type" value="Genomic_DNA"/>
</dbReference>
<dbReference type="Proteomes" id="UP001187192">
    <property type="component" value="Unassembled WGS sequence"/>
</dbReference>
<evidence type="ECO:0000313" key="2">
    <source>
        <dbReference type="Proteomes" id="UP001187192"/>
    </source>
</evidence>
<sequence length="128" mass="13944">MRVYSNHIIDAQSVMEIVGRMLGDFQQCFKLEVPVVSSPTVDNQIRWKKPTGDSLKLNADVSVSIGKEEVGIGPIIRDSEGMNLGLHIEIAETVAVRLASEVQNSSSISEDNVLMADIVELSRCGVNC</sequence>
<gene>
    <name evidence="1" type="ORF">TIFTF001_039594</name>
</gene>